<feature type="domain" description="DMAP1-binding" evidence="1">
    <location>
        <begin position="37"/>
        <end position="119"/>
    </location>
</feature>
<evidence type="ECO:0000259" key="1">
    <source>
        <dbReference type="PROSITE" id="PS51912"/>
    </source>
</evidence>
<reference evidence="2" key="1">
    <citation type="submission" date="2014-12" db="EMBL/GenBank/DDBJ databases">
        <title>Insight into the proteome of Arion vulgaris.</title>
        <authorList>
            <person name="Aradska J."/>
            <person name="Bulat T."/>
            <person name="Smidak R."/>
            <person name="Sarate P."/>
            <person name="Gangsoo J."/>
            <person name="Sialana F."/>
            <person name="Bilban M."/>
            <person name="Lubec G."/>
        </authorList>
    </citation>
    <scope>NUCLEOTIDE SEQUENCE</scope>
    <source>
        <tissue evidence="2">Skin</tissue>
    </source>
</reference>
<protein>
    <recommendedName>
        <fullName evidence="1">DMAP1-binding domain-containing protein</fullName>
    </recommendedName>
</protein>
<dbReference type="EMBL" id="HACG01000916">
    <property type="protein sequence ID" value="CEK47781.1"/>
    <property type="molecule type" value="Transcribed_RNA"/>
</dbReference>
<dbReference type="Pfam" id="PF06464">
    <property type="entry name" value="DMAP_binding"/>
    <property type="match status" value="1"/>
</dbReference>
<feature type="non-terminal residue" evidence="2">
    <location>
        <position position="119"/>
    </location>
</feature>
<organism evidence="2">
    <name type="scientific">Arion vulgaris</name>
    <dbReference type="NCBI Taxonomy" id="1028688"/>
    <lineage>
        <taxon>Eukaryota</taxon>
        <taxon>Metazoa</taxon>
        <taxon>Spiralia</taxon>
        <taxon>Lophotrochozoa</taxon>
        <taxon>Mollusca</taxon>
        <taxon>Gastropoda</taxon>
        <taxon>Heterobranchia</taxon>
        <taxon>Euthyneura</taxon>
        <taxon>Panpulmonata</taxon>
        <taxon>Eupulmonata</taxon>
        <taxon>Stylommatophora</taxon>
        <taxon>Helicina</taxon>
        <taxon>Arionoidea</taxon>
        <taxon>Arionidae</taxon>
        <taxon>Arion</taxon>
    </lineage>
</organism>
<dbReference type="AlphaFoldDB" id="A0A0B6XW75"/>
<dbReference type="SMART" id="SM01137">
    <property type="entry name" value="DMAP_binding"/>
    <property type="match status" value="1"/>
</dbReference>
<feature type="non-terminal residue" evidence="2">
    <location>
        <position position="1"/>
    </location>
</feature>
<proteinExistence type="predicted"/>
<gene>
    <name evidence="2" type="primary">ORF2244</name>
</gene>
<sequence length="119" mass="13860">TRPRWRVFGSIQTKCNYRSSDFFLVDYFFTMADIEVDIARLPDDIRERLAELDLELSEGDITAKGYEKKKSHLLAHYVVKHAHKEEVRTETAVRQALALQSRMVPVMLLPSKRTSVSYQ</sequence>
<dbReference type="InterPro" id="IPR010506">
    <property type="entry name" value="DMAP1-bd"/>
</dbReference>
<accession>A0A0B6XW75</accession>
<evidence type="ECO:0000313" key="2">
    <source>
        <dbReference type="EMBL" id="CEK47781.1"/>
    </source>
</evidence>
<name>A0A0B6XW75_9EUPU</name>
<dbReference type="PROSITE" id="PS51912">
    <property type="entry name" value="DMAP1_BIND"/>
    <property type="match status" value="1"/>
</dbReference>